<feature type="domain" description="SCP" evidence="2">
    <location>
        <begin position="43"/>
        <end position="158"/>
    </location>
</feature>
<feature type="chain" id="PRO_5042078666" evidence="1">
    <location>
        <begin position="19"/>
        <end position="172"/>
    </location>
</feature>
<evidence type="ECO:0000313" key="5">
    <source>
        <dbReference type="Proteomes" id="UP000275727"/>
    </source>
</evidence>
<accession>A0AAD1G1G3</accession>
<dbReference type="InterPro" id="IPR014044">
    <property type="entry name" value="CAP_dom"/>
</dbReference>
<evidence type="ECO:0000313" key="3">
    <source>
        <dbReference type="EMBL" id="BBE34872.1"/>
    </source>
</evidence>
<dbReference type="EMBL" id="AP018711">
    <property type="protein sequence ID" value="BBE34872.1"/>
    <property type="molecule type" value="Genomic_DNA"/>
</dbReference>
<organism evidence="3 5">
    <name type="scientific">Sphingosinicella microcystinivorans</name>
    <dbReference type="NCBI Taxonomy" id="335406"/>
    <lineage>
        <taxon>Bacteria</taxon>
        <taxon>Pseudomonadati</taxon>
        <taxon>Pseudomonadota</taxon>
        <taxon>Alphaproteobacteria</taxon>
        <taxon>Sphingomonadales</taxon>
        <taxon>Sphingosinicellaceae</taxon>
        <taxon>Sphingosinicella</taxon>
    </lineage>
</organism>
<dbReference type="Proteomes" id="UP000275727">
    <property type="component" value="Chromosome"/>
</dbReference>
<reference evidence="4 6" key="2">
    <citation type="submission" date="2018-10" db="EMBL/GenBank/DDBJ databases">
        <title>Genomic Encyclopedia of Type Strains, Phase IV (KMG-IV): sequencing the most valuable type-strain genomes for metagenomic binning, comparative biology and taxonomic classification.</title>
        <authorList>
            <person name="Goeker M."/>
        </authorList>
    </citation>
    <scope>NUCLEOTIDE SEQUENCE [LARGE SCALE GENOMIC DNA]</scope>
    <source>
        <strain evidence="4 6">DSM 19791</strain>
    </source>
</reference>
<evidence type="ECO:0000259" key="2">
    <source>
        <dbReference type="Pfam" id="PF00188"/>
    </source>
</evidence>
<dbReference type="PANTHER" id="PTHR31157">
    <property type="entry name" value="SCP DOMAIN-CONTAINING PROTEIN"/>
    <property type="match status" value="1"/>
</dbReference>
<evidence type="ECO:0000313" key="4">
    <source>
        <dbReference type="EMBL" id="RKS91886.1"/>
    </source>
</evidence>
<dbReference type="SUPFAM" id="SSF55797">
    <property type="entry name" value="PR-1-like"/>
    <property type="match status" value="1"/>
</dbReference>
<dbReference type="AlphaFoldDB" id="A0AAD1G1G3"/>
<dbReference type="Gene3D" id="3.40.33.10">
    <property type="entry name" value="CAP"/>
    <property type="match status" value="1"/>
</dbReference>
<dbReference type="Proteomes" id="UP000276029">
    <property type="component" value="Unassembled WGS sequence"/>
</dbReference>
<reference evidence="3 5" key="1">
    <citation type="submission" date="2018-06" db="EMBL/GenBank/DDBJ databases">
        <title>Complete Genome Sequence of the Microcystin-Degrading Bacterium Sphingosinicella microcystinivorans Strain B-9.</title>
        <authorList>
            <person name="Jin H."/>
            <person name="Nishizawa T."/>
            <person name="Guo Y."/>
            <person name="Nishizawa A."/>
            <person name="Park H."/>
            <person name="Kato H."/>
            <person name="Tsuji K."/>
            <person name="Harada K."/>
        </authorList>
    </citation>
    <scope>NUCLEOTIDE SEQUENCE [LARGE SCALE GENOMIC DNA]</scope>
    <source>
        <strain evidence="3 5">B9</strain>
    </source>
</reference>
<dbReference type="InterPro" id="IPR035940">
    <property type="entry name" value="CAP_sf"/>
</dbReference>
<dbReference type="KEGG" id="smic:SmB9_25300"/>
<dbReference type="PANTHER" id="PTHR31157:SF1">
    <property type="entry name" value="SCP DOMAIN-CONTAINING PROTEIN"/>
    <property type="match status" value="1"/>
</dbReference>
<proteinExistence type="predicted"/>
<dbReference type="CDD" id="cd05379">
    <property type="entry name" value="CAP_bacterial"/>
    <property type="match status" value="1"/>
</dbReference>
<evidence type="ECO:0000313" key="6">
    <source>
        <dbReference type="Proteomes" id="UP000276029"/>
    </source>
</evidence>
<dbReference type="EMBL" id="RBWX01000007">
    <property type="protein sequence ID" value="RKS91886.1"/>
    <property type="molecule type" value="Genomic_DNA"/>
</dbReference>
<keyword evidence="6" id="KW-1185">Reference proteome</keyword>
<name>A0AAD1G1G3_SPHMI</name>
<gene>
    <name evidence="4" type="ORF">DFR51_1460</name>
    <name evidence="3" type="ORF">SmB9_25300</name>
</gene>
<dbReference type="Pfam" id="PF00188">
    <property type="entry name" value="CAP"/>
    <property type="match status" value="1"/>
</dbReference>
<protein>
    <submittedName>
        <fullName evidence="3">Secretion protein</fullName>
    </submittedName>
    <submittedName>
        <fullName evidence="4">Uncharacterized protein YkwD</fullName>
    </submittedName>
</protein>
<dbReference type="RefSeq" id="WP_126494762.1">
    <property type="nucleotide sequence ID" value="NZ_AP018711.1"/>
</dbReference>
<keyword evidence="1" id="KW-0732">Signal</keyword>
<evidence type="ECO:0000256" key="1">
    <source>
        <dbReference type="SAM" id="SignalP"/>
    </source>
</evidence>
<feature type="signal peptide" evidence="1">
    <location>
        <begin position="1"/>
        <end position="18"/>
    </location>
</feature>
<sequence length="172" mass="18402">MLMRLATAAFLIASPAVAAGFSTVAVAKQSWCAAGDVNPVEAVEALNDLRRAQGLSPVRVNMALTRAAQHHSDDLAGWGKLSHSGSDGSNFVDRAERARFDGVPRAENVAWNLPTSHAVVVAWERSPGHRDNMMLEDVTDVGIGYACSPTKGRFWTMVLGRAEAQFTLAALN</sequence>